<keyword evidence="8 12" id="KW-0326">Glycosidase</keyword>
<dbReference type="SUPFAM" id="SSF51445">
    <property type="entry name" value="(Trans)glycosidases"/>
    <property type="match status" value="1"/>
</dbReference>
<comment type="caution">
    <text evidence="12">The sequence shown here is derived from an EMBL/GenBank/DDBJ whole genome shotgun (WGS) entry which is preliminary data.</text>
</comment>
<dbReference type="PANTHER" id="PTHR31490:SF88">
    <property type="entry name" value="BETA-XYLANASE"/>
    <property type="match status" value="1"/>
</dbReference>
<organism evidence="12 13">
    <name type="scientific">Halocalculus aciditolerans</name>
    <dbReference type="NCBI Taxonomy" id="1383812"/>
    <lineage>
        <taxon>Archaea</taxon>
        <taxon>Methanobacteriati</taxon>
        <taxon>Methanobacteriota</taxon>
        <taxon>Stenosarchaea group</taxon>
        <taxon>Halobacteria</taxon>
        <taxon>Halobacteriales</taxon>
        <taxon>Halobacteriaceae</taxon>
        <taxon>Halocalculus</taxon>
    </lineage>
</organism>
<keyword evidence="9" id="KW-0624">Polysaccharide degradation</keyword>
<dbReference type="PROSITE" id="PS51760">
    <property type="entry name" value="GH10_2"/>
    <property type="match status" value="1"/>
</dbReference>
<evidence type="ECO:0000259" key="11">
    <source>
        <dbReference type="PROSITE" id="PS51760"/>
    </source>
</evidence>
<dbReference type="Pfam" id="PF00331">
    <property type="entry name" value="Glyco_hydro_10"/>
    <property type="match status" value="1"/>
</dbReference>
<evidence type="ECO:0000256" key="5">
    <source>
        <dbReference type="ARBA" id="ARBA00022729"/>
    </source>
</evidence>
<reference evidence="12" key="1">
    <citation type="journal article" date="2014" name="Int. J. Syst. Evol. Microbiol.">
        <title>Complete genome sequence of Corynebacterium casei LMG S-19264T (=DSM 44701T), isolated from a smear-ripened cheese.</title>
        <authorList>
            <consortium name="US DOE Joint Genome Institute (JGI-PGF)"/>
            <person name="Walter F."/>
            <person name="Albersmeier A."/>
            <person name="Kalinowski J."/>
            <person name="Ruckert C."/>
        </authorList>
    </citation>
    <scope>NUCLEOTIDE SEQUENCE</scope>
    <source>
        <strain evidence="12">JCM 19596</strain>
    </source>
</reference>
<keyword evidence="13" id="KW-1185">Reference proteome</keyword>
<evidence type="ECO:0000256" key="10">
    <source>
        <dbReference type="SAM" id="MobiDB-lite"/>
    </source>
</evidence>
<keyword evidence="4 12" id="KW-0858">Xylan degradation</keyword>
<dbReference type="GO" id="GO:0031176">
    <property type="term" value="F:endo-1,4-beta-xylanase activity"/>
    <property type="evidence" value="ECO:0007669"/>
    <property type="project" value="UniProtKB-EC"/>
</dbReference>
<evidence type="ECO:0000256" key="3">
    <source>
        <dbReference type="ARBA" id="ARBA00012590"/>
    </source>
</evidence>
<reference evidence="12" key="2">
    <citation type="submission" date="2020-09" db="EMBL/GenBank/DDBJ databases">
        <authorList>
            <person name="Sun Q."/>
            <person name="Ohkuma M."/>
        </authorList>
    </citation>
    <scope>NUCLEOTIDE SEQUENCE</scope>
    <source>
        <strain evidence="12">JCM 19596</strain>
    </source>
</reference>
<protein>
    <recommendedName>
        <fullName evidence="3">endo-1,4-beta-xylanase</fullName>
        <ecNumber evidence="3">3.2.1.8</ecNumber>
    </recommendedName>
</protein>
<dbReference type="GO" id="GO:0045493">
    <property type="term" value="P:xylan catabolic process"/>
    <property type="evidence" value="ECO:0007669"/>
    <property type="project" value="UniProtKB-KW"/>
</dbReference>
<proteinExistence type="inferred from homology"/>
<evidence type="ECO:0000256" key="2">
    <source>
        <dbReference type="ARBA" id="ARBA00007495"/>
    </source>
</evidence>
<dbReference type="InterPro" id="IPR044846">
    <property type="entry name" value="GH10"/>
</dbReference>
<evidence type="ECO:0000256" key="9">
    <source>
        <dbReference type="ARBA" id="ARBA00023326"/>
    </source>
</evidence>
<evidence type="ECO:0000256" key="6">
    <source>
        <dbReference type="ARBA" id="ARBA00022801"/>
    </source>
</evidence>
<dbReference type="InterPro" id="IPR017853">
    <property type="entry name" value="GH"/>
</dbReference>
<dbReference type="SMART" id="SM00633">
    <property type="entry name" value="Glyco_10"/>
    <property type="match status" value="1"/>
</dbReference>
<comment type="similarity">
    <text evidence="2">Belongs to the glycosyl hydrolase 10 (cellulase F) family.</text>
</comment>
<gene>
    <name evidence="12" type="ORF">GCM10009039_26200</name>
</gene>
<dbReference type="EMBL" id="BMPG01000003">
    <property type="protein sequence ID" value="GGL66967.1"/>
    <property type="molecule type" value="Genomic_DNA"/>
</dbReference>
<dbReference type="AlphaFoldDB" id="A0A830FEC1"/>
<comment type="catalytic activity">
    <reaction evidence="1">
        <text>Endohydrolysis of (1-&gt;4)-beta-D-xylosidic linkages in xylans.</text>
        <dbReference type="EC" id="3.2.1.8"/>
    </reaction>
</comment>
<evidence type="ECO:0000256" key="8">
    <source>
        <dbReference type="ARBA" id="ARBA00023295"/>
    </source>
</evidence>
<evidence type="ECO:0000256" key="4">
    <source>
        <dbReference type="ARBA" id="ARBA00022651"/>
    </source>
</evidence>
<name>A0A830FEC1_9EURY</name>
<dbReference type="PANTHER" id="PTHR31490">
    <property type="entry name" value="GLYCOSYL HYDROLASE"/>
    <property type="match status" value="1"/>
</dbReference>
<dbReference type="Gene3D" id="3.20.20.80">
    <property type="entry name" value="Glycosidases"/>
    <property type="match status" value="1"/>
</dbReference>
<dbReference type="Proteomes" id="UP000607197">
    <property type="component" value="Unassembled WGS sequence"/>
</dbReference>
<feature type="region of interest" description="Disordered" evidence="10">
    <location>
        <begin position="1"/>
        <end position="38"/>
    </location>
</feature>
<evidence type="ECO:0000313" key="12">
    <source>
        <dbReference type="EMBL" id="GGL66967.1"/>
    </source>
</evidence>
<dbReference type="InterPro" id="IPR001000">
    <property type="entry name" value="GH10_dom"/>
</dbReference>
<keyword evidence="6 12" id="KW-0378">Hydrolase</keyword>
<dbReference type="EC" id="3.2.1.8" evidence="3"/>
<keyword evidence="5" id="KW-0732">Signal</keyword>
<evidence type="ECO:0000256" key="1">
    <source>
        <dbReference type="ARBA" id="ARBA00000681"/>
    </source>
</evidence>
<feature type="domain" description="GH10" evidence="11">
    <location>
        <begin position="66"/>
        <end position="380"/>
    </location>
</feature>
<evidence type="ECO:0000313" key="13">
    <source>
        <dbReference type="Proteomes" id="UP000607197"/>
    </source>
</evidence>
<accession>A0A830FEC1</accession>
<keyword evidence="7" id="KW-0119">Carbohydrate metabolism</keyword>
<sequence length="438" mass="48988">MGGLAAALAGCSTRERADSTTERPTTVGEPPDGSRSWEDAADARIDEHRRSDVAVVVRRDGERLSGASVDVTLDRHAFDFSTAYNVAKHFDVGAGSPYRESVADLFNEAVFENAYKWRRWTQAGAHERADRIIAFLRDHDVSVAGAPVVWQTDSANVLPEEVWAALDAGDDARLRSLVTDHVETILGHYVEDHDVTEWVFLNEPVGHHLLTDALSDAPAWRSPVLREWFHTAGEAAPGATLAVNEYDILTLDRPRHRDRYATLIQYLLADDAPLDEVAFQAHAMGESERVTPAEQWRRLERFAGLGDVDLVVSEFDTPGFDSDEVAGRYLYRFLKLCYSHPAMAGFRLWGFWDGQHWRDDAPLFYEDWTPKPGYDAYVDLVFDEWFTEESGTTDGAGAYRTRADLGTYAVSVAADGQRVETTRTVTNPDGETTWTIDL</sequence>
<evidence type="ECO:0000256" key="7">
    <source>
        <dbReference type="ARBA" id="ARBA00023277"/>
    </source>
</evidence>